<dbReference type="CDD" id="cd01038">
    <property type="entry name" value="Endonuclease_DUF559"/>
    <property type="match status" value="1"/>
</dbReference>
<evidence type="ECO:0000259" key="1">
    <source>
        <dbReference type="Pfam" id="PF04480"/>
    </source>
</evidence>
<dbReference type="InterPro" id="IPR011335">
    <property type="entry name" value="Restrct_endonuc-II-like"/>
</dbReference>
<dbReference type="InterPro" id="IPR007569">
    <property type="entry name" value="DUF559"/>
</dbReference>
<gene>
    <name evidence="2" type="ORF">CLV25_11266</name>
</gene>
<name>A0A4R2EKF8_9BACT</name>
<accession>A0A4R2EKF8</accession>
<dbReference type="OrthoDB" id="9798754at2"/>
<keyword evidence="2" id="KW-0540">Nuclease</keyword>
<dbReference type="SUPFAM" id="SSF52980">
    <property type="entry name" value="Restriction endonuclease-like"/>
    <property type="match status" value="1"/>
</dbReference>
<comment type="caution">
    <text evidence="2">The sequence shown here is derived from an EMBL/GenBank/DDBJ whole genome shotgun (WGS) entry which is preliminary data.</text>
</comment>
<keyword evidence="2" id="KW-0378">Hydrolase</keyword>
<evidence type="ECO:0000313" key="2">
    <source>
        <dbReference type="EMBL" id="TCN64739.1"/>
    </source>
</evidence>
<dbReference type="Proteomes" id="UP000294830">
    <property type="component" value="Unassembled WGS sequence"/>
</dbReference>
<dbReference type="Gene3D" id="3.40.960.10">
    <property type="entry name" value="VSR Endonuclease"/>
    <property type="match status" value="1"/>
</dbReference>
<dbReference type="RefSeq" id="WP_131839880.1">
    <property type="nucleotide sequence ID" value="NZ_SLWB01000012.1"/>
</dbReference>
<keyword evidence="3" id="KW-1185">Reference proteome</keyword>
<dbReference type="PANTHER" id="PTHR38590:SF1">
    <property type="entry name" value="BLL0828 PROTEIN"/>
    <property type="match status" value="1"/>
</dbReference>
<protein>
    <submittedName>
        <fullName evidence="2">Very-short-patch-repair endonuclease</fullName>
    </submittedName>
</protein>
<dbReference type="GO" id="GO:0004519">
    <property type="term" value="F:endonuclease activity"/>
    <property type="evidence" value="ECO:0007669"/>
    <property type="project" value="UniProtKB-KW"/>
</dbReference>
<feature type="domain" description="DUF559" evidence="1">
    <location>
        <begin position="10"/>
        <end position="116"/>
    </location>
</feature>
<dbReference type="EMBL" id="SLWB01000012">
    <property type="protein sequence ID" value="TCN64739.1"/>
    <property type="molecule type" value="Genomic_DNA"/>
</dbReference>
<dbReference type="PANTHER" id="PTHR38590">
    <property type="entry name" value="BLL0828 PROTEIN"/>
    <property type="match status" value="1"/>
</dbReference>
<dbReference type="InterPro" id="IPR047216">
    <property type="entry name" value="Endonuclease_DUF559_bact"/>
</dbReference>
<proteinExistence type="predicted"/>
<dbReference type="AlphaFoldDB" id="A0A4R2EKF8"/>
<reference evidence="2 3" key="1">
    <citation type="submission" date="2019-03" db="EMBL/GenBank/DDBJ databases">
        <title>Genomic Encyclopedia of Archaeal and Bacterial Type Strains, Phase II (KMG-II): from individual species to whole genera.</title>
        <authorList>
            <person name="Goeker M."/>
        </authorList>
    </citation>
    <scope>NUCLEOTIDE SEQUENCE [LARGE SCALE GENOMIC DNA]</scope>
    <source>
        <strain evidence="2 3">RL-C</strain>
    </source>
</reference>
<sequence>MAEYNPKSTKGYRKELRKNLTPAEASLWKLFKNKQLNGCKFRRQHGVGPYILDFYCPALKIAIELDGKPHFTDAGNARDHTRDEYLTRLGIVTLRFENNILYTHQEMIIDAIEECIKSKKQPPRPSGTPPCEGGE</sequence>
<dbReference type="Pfam" id="PF04480">
    <property type="entry name" value="DUF559"/>
    <property type="match status" value="1"/>
</dbReference>
<evidence type="ECO:0000313" key="3">
    <source>
        <dbReference type="Proteomes" id="UP000294830"/>
    </source>
</evidence>
<organism evidence="2 3">
    <name type="scientific">Acetobacteroides hydrogenigenes</name>
    <dbReference type="NCBI Taxonomy" id="979970"/>
    <lineage>
        <taxon>Bacteria</taxon>
        <taxon>Pseudomonadati</taxon>
        <taxon>Bacteroidota</taxon>
        <taxon>Bacteroidia</taxon>
        <taxon>Bacteroidales</taxon>
        <taxon>Rikenellaceae</taxon>
        <taxon>Acetobacteroides</taxon>
    </lineage>
</organism>
<keyword evidence="2" id="KW-0255">Endonuclease</keyword>